<protein>
    <recommendedName>
        <fullName evidence="3">D-inositol 3-phosphate glycosyltransferase</fullName>
    </recommendedName>
</protein>
<keyword evidence="2" id="KW-1185">Reference proteome</keyword>
<proteinExistence type="predicted"/>
<dbReference type="SUPFAM" id="SSF53756">
    <property type="entry name" value="UDP-Glycosyltransferase/glycogen phosphorylase"/>
    <property type="match status" value="1"/>
</dbReference>
<dbReference type="STRING" id="593907.Celgi_1075"/>
<dbReference type="OrthoDB" id="8441777at2"/>
<evidence type="ECO:0000313" key="1">
    <source>
        <dbReference type="EMBL" id="AEI11594.1"/>
    </source>
</evidence>
<sequence>MTPSVLAVADSDSYVKWAAATLETLSGYDATLVVLASPVHPTPAQLDAALVGTRLAGGTPATVRLRQLRRVLRGTPPDVLLVATTGPAAEHVLRAAAGSAARPITVTGLPGMSVPATELALRYRSSVDLFVVHSHREADEFRTLGRSLGIEPTVVVNRLPFLVREGGERRRADTAPLRRVVFAPQAKFPETRADRVRILHTLGRLADSHPDLDVVVKLRGLAGDAQTHHEDLPFDRLALEHRGAPGVAALRIATGPLSAYLEQGTALVTVSSTAVLEALALGLRALVLGDFGLGDHNLTGVYAGSGLVGSLDDLAAARMRAADPAWLRANYLHDEPDQLPAALDSLAGSVLPALRAPAPVGTWRGRVRRRMRLSAPGALSAVQSTLRAGRRVLPR</sequence>
<dbReference type="Proteomes" id="UP000000485">
    <property type="component" value="Chromosome"/>
</dbReference>
<dbReference type="KEGG" id="cga:Celgi_1075"/>
<dbReference type="AlphaFoldDB" id="F8A0X2"/>
<organism evidence="1 2">
    <name type="scientific">Cellulomonas gilvus (strain ATCC 13127 / NRRL B-14078)</name>
    <name type="common">Cellvibrio gilvus</name>
    <dbReference type="NCBI Taxonomy" id="593907"/>
    <lineage>
        <taxon>Bacteria</taxon>
        <taxon>Bacillati</taxon>
        <taxon>Actinomycetota</taxon>
        <taxon>Actinomycetes</taxon>
        <taxon>Micrococcales</taxon>
        <taxon>Cellulomonadaceae</taxon>
        <taxon>Cellulomonas</taxon>
    </lineage>
</organism>
<dbReference type="Pfam" id="PF20471">
    <property type="entry name" value="DUF6716"/>
    <property type="match status" value="1"/>
</dbReference>
<evidence type="ECO:0008006" key="3">
    <source>
        <dbReference type="Google" id="ProtNLM"/>
    </source>
</evidence>
<dbReference type="EMBL" id="CP002665">
    <property type="protein sequence ID" value="AEI11594.1"/>
    <property type="molecule type" value="Genomic_DNA"/>
</dbReference>
<dbReference type="RefSeq" id="WP_013883113.1">
    <property type="nucleotide sequence ID" value="NC_015671.1"/>
</dbReference>
<evidence type="ECO:0000313" key="2">
    <source>
        <dbReference type="Proteomes" id="UP000000485"/>
    </source>
</evidence>
<name>F8A0X2_CELGA</name>
<dbReference type="HOGENOM" id="CLU_040401_0_0_11"/>
<dbReference type="InterPro" id="IPR046561">
    <property type="entry name" value="DUF6716"/>
</dbReference>
<accession>F8A0X2</accession>
<gene>
    <name evidence="1" type="ordered locus">Celgi_1075</name>
</gene>
<dbReference type="eggNOG" id="ENOG502Z966">
    <property type="taxonomic scope" value="Bacteria"/>
</dbReference>
<reference evidence="2" key="1">
    <citation type="submission" date="2011-04" db="EMBL/GenBank/DDBJ databases">
        <title>Complete sequence of Cellvibrio gilvus ATCC 13127.</title>
        <authorList>
            <person name="Lucas S."/>
            <person name="Han J."/>
            <person name="Lapidus A."/>
            <person name="Cheng J.-F."/>
            <person name="Goodwin L."/>
            <person name="Pitluck S."/>
            <person name="Peters L."/>
            <person name="Munk A."/>
            <person name="Detter J.C."/>
            <person name="Han C."/>
            <person name="Tapia R."/>
            <person name="Land M."/>
            <person name="Hauser L."/>
            <person name="Kyrpides N."/>
            <person name="Ivanova N."/>
            <person name="Ovchinnikova G."/>
            <person name="Pagani I."/>
            <person name="Mead D."/>
            <person name="Brumm P."/>
            <person name="Woyke T."/>
        </authorList>
    </citation>
    <scope>NUCLEOTIDE SEQUENCE [LARGE SCALE GENOMIC DNA]</scope>
    <source>
        <strain evidence="2">ATCC 13127 / NRRL B-14078</strain>
    </source>
</reference>